<reference evidence="2 3" key="1">
    <citation type="submission" date="2019-12" db="EMBL/GenBank/DDBJ databases">
        <authorList>
            <person name="Alioto T."/>
            <person name="Alioto T."/>
            <person name="Gomez Garrido J."/>
        </authorList>
    </citation>
    <scope>NUCLEOTIDE SEQUENCE [LARGE SCALE GENOMIC DNA]</scope>
</reference>
<accession>A0A8S0UH24</accession>
<sequence length="64" mass="7231">AFYMVLKFNDVALQNSHLPVEKVCETKFPTFTYSQNRNPSSPSPKIEGNNSLYNDDPTPPVLDN</sequence>
<comment type="caution">
    <text evidence="2">The sequence shown here is derived from an EMBL/GenBank/DDBJ whole genome shotgun (WGS) entry which is preliminary data.</text>
</comment>
<feature type="non-terminal residue" evidence="2">
    <location>
        <position position="1"/>
    </location>
</feature>
<gene>
    <name evidence="2" type="ORF">OLEA9_A069675</name>
</gene>
<dbReference type="AlphaFoldDB" id="A0A8S0UH24"/>
<dbReference type="EMBL" id="CACTIH010007765">
    <property type="protein sequence ID" value="CAA3017980.1"/>
    <property type="molecule type" value="Genomic_DNA"/>
</dbReference>
<keyword evidence="3" id="KW-1185">Reference proteome</keyword>
<dbReference type="Proteomes" id="UP000594638">
    <property type="component" value="Unassembled WGS sequence"/>
</dbReference>
<feature type="compositionally biased region" description="Polar residues" evidence="1">
    <location>
        <begin position="31"/>
        <end position="40"/>
    </location>
</feature>
<name>A0A8S0UH24_OLEEU</name>
<protein>
    <submittedName>
        <fullName evidence="2">Uncharacterized protein</fullName>
    </submittedName>
</protein>
<evidence type="ECO:0000313" key="2">
    <source>
        <dbReference type="EMBL" id="CAA3017980.1"/>
    </source>
</evidence>
<dbReference type="Gramene" id="OE9A069675T1">
    <property type="protein sequence ID" value="OE9A069675C1"/>
    <property type="gene ID" value="OE9A069675"/>
</dbReference>
<proteinExistence type="predicted"/>
<evidence type="ECO:0000313" key="3">
    <source>
        <dbReference type="Proteomes" id="UP000594638"/>
    </source>
</evidence>
<feature type="region of interest" description="Disordered" evidence="1">
    <location>
        <begin position="31"/>
        <end position="64"/>
    </location>
</feature>
<evidence type="ECO:0000256" key="1">
    <source>
        <dbReference type="SAM" id="MobiDB-lite"/>
    </source>
</evidence>
<organism evidence="2 3">
    <name type="scientific">Olea europaea subsp. europaea</name>
    <dbReference type="NCBI Taxonomy" id="158383"/>
    <lineage>
        <taxon>Eukaryota</taxon>
        <taxon>Viridiplantae</taxon>
        <taxon>Streptophyta</taxon>
        <taxon>Embryophyta</taxon>
        <taxon>Tracheophyta</taxon>
        <taxon>Spermatophyta</taxon>
        <taxon>Magnoliopsida</taxon>
        <taxon>eudicotyledons</taxon>
        <taxon>Gunneridae</taxon>
        <taxon>Pentapetalae</taxon>
        <taxon>asterids</taxon>
        <taxon>lamiids</taxon>
        <taxon>Lamiales</taxon>
        <taxon>Oleaceae</taxon>
        <taxon>Oleeae</taxon>
        <taxon>Olea</taxon>
    </lineage>
</organism>